<accession>A0ABU0E207</accession>
<gene>
    <name evidence="1" type="ORF">J2S15_001667</name>
</gene>
<sequence length="80" mass="8999">MSKILDFNTIYKLNEYLKENGIDYTVHSAGACGGESAELRQVGDKEVSSDEICKVINEYLKDKFMQVAPIYDGAYDIKVI</sequence>
<evidence type="ECO:0000313" key="1">
    <source>
        <dbReference type="EMBL" id="MDQ0360922.1"/>
    </source>
</evidence>
<dbReference type="EMBL" id="JAUSUR010000002">
    <property type="protein sequence ID" value="MDQ0360922.1"/>
    <property type="molecule type" value="Genomic_DNA"/>
</dbReference>
<dbReference type="RefSeq" id="WP_307407188.1">
    <property type="nucleotide sequence ID" value="NZ_JAUSUR010000002.1"/>
</dbReference>
<evidence type="ECO:0000313" key="2">
    <source>
        <dbReference type="Proteomes" id="UP001230220"/>
    </source>
</evidence>
<organism evidence="1 2">
    <name type="scientific">Breznakia pachnodae</name>
    <dbReference type="NCBI Taxonomy" id="265178"/>
    <lineage>
        <taxon>Bacteria</taxon>
        <taxon>Bacillati</taxon>
        <taxon>Bacillota</taxon>
        <taxon>Erysipelotrichia</taxon>
        <taxon>Erysipelotrichales</taxon>
        <taxon>Erysipelotrichaceae</taxon>
        <taxon>Breznakia</taxon>
    </lineage>
</organism>
<reference evidence="1 2" key="1">
    <citation type="submission" date="2023-07" db="EMBL/GenBank/DDBJ databases">
        <title>Genomic Encyclopedia of Type Strains, Phase IV (KMG-IV): sequencing the most valuable type-strain genomes for metagenomic binning, comparative biology and taxonomic classification.</title>
        <authorList>
            <person name="Goeker M."/>
        </authorList>
    </citation>
    <scope>NUCLEOTIDE SEQUENCE [LARGE SCALE GENOMIC DNA]</scope>
    <source>
        <strain evidence="1 2">DSM 16784</strain>
    </source>
</reference>
<dbReference type="Proteomes" id="UP001230220">
    <property type="component" value="Unassembled WGS sequence"/>
</dbReference>
<comment type="caution">
    <text evidence="1">The sequence shown here is derived from an EMBL/GenBank/DDBJ whole genome shotgun (WGS) entry which is preliminary data.</text>
</comment>
<proteinExistence type="predicted"/>
<keyword evidence="2" id="KW-1185">Reference proteome</keyword>
<name>A0ABU0E207_9FIRM</name>
<protein>
    <recommendedName>
        <fullName evidence="3">DUF779 domain-containing protein</fullName>
    </recommendedName>
</protein>
<evidence type="ECO:0008006" key="3">
    <source>
        <dbReference type="Google" id="ProtNLM"/>
    </source>
</evidence>